<evidence type="ECO:0000256" key="1">
    <source>
        <dbReference type="SAM" id="Phobius"/>
    </source>
</evidence>
<feature type="transmembrane region" description="Helical" evidence="1">
    <location>
        <begin position="62"/>
        <end position="82"/>
    </location>
</feature>
<dbReference type="EMBL" id="FOIB01000004">
    <property type="protein sequence ID" value="SET95501.1"/>
    <property type="molecule type" value="Genomic_DNA"/>
</dbReference>
<dbReference type="Proteomes" id="UP000321514">
    <property type="component" value="Unassembled WGS sequence"/>
</dbReference>
<proteinExistence type="predicted"/>
<evidence type="ECO:0000313" key="3">
    <source>
        <dbReference type="EMBL" id="SET95501.1"/>
    </source>
</evidence>
<reference evidence="2 5" key="2">
    <citation type="submission" date="2019-07" db="EMBL/GenBank/DDBJ databases">
        <title>Whole genome shotgun sequence of Myxococcus fulvus NBRC 100333.</title>
        <authorList>
            <person name="Hosoyama A."/>
            <person name="Uohara A."/>
            <person name="Ohji S."/>
            <person name="Ichikawa N."/>
        </authorList>
    </citation>
    <scope>NUCLEOTIDE SEQUENCE [LARGE SCALE GENOMIC DNA]</scope>
    <source>
        <strain evidence="2 5">NBRC 100333</strain>
    </source>
</reference>
<feature type="transmembrane region" description="Helical" evidence="1">
    <location>
        <begin position="35"/>
        <end position="55"/>
    </location>
</feature>
<dbReference type="STRING" id="1334629.MFUL124B02_36725"/>
<feature type="transmembrane region" description="Helical" evidence="1">
    <location>
        <begin position="102"/>
        <end position="125"/>
    </location>
</feature>
<dbReference type="AlphaFoldDB" id="A0A511SZJ9"/>
<evidence type="ECO:0000313" key="4">
    <source>
        <dbReference type="Proteomes" id="UP000183760"/>
    </source>
</evidence>
<organism evidence="2 5">
    <name type="scientific">Myxococcus fulvus</name>
    <dbReference type="NCBI Taxonomy" id="33"/>
    <lineage>
        <taxon>Bacteria</taxon>
        <taxon>Pseudomonadati</taxon>
        <taxon>Myxococcota</taxon>
        <taxon>Myxococcia</taxon>
        <taxon>Myxococcales</taxon>
        <taxon>Cystobacterineae</taxon>
        <taxon>Myxococcaceae</taxon>
        <taxon>Myxococcus</taxon>
    </lineage>
</organism>
<evidence type="ECO:0000313" key="5">
    <source>
        <dbReference type="Proteomes" id="UP000321514"/>
    </source>
</evidence>
<sequence length="146" mass="15489">MSEFLAPVPLAAVVLMAVNDRVLKPTFHNTLTGKLSDVAICFFLPLYVSALLALVTRWSLRVRLGVGALVTTGLFTALKVSQPFADLFCEWLRPIGAPLGLSGFRAVADVSDLLTLPFVVLAVLYGRATVLSRAPAVALTPPGVPS</sequence>
<protein>
    <submittedName>
        <fullName evidence="2">Uncharacterized protein</fullName>
    </submittedName>
</protein>
<keyword evidence="1" id="KW-0812">Transmembrane</keyword>
<dbReference type="RefSeq" id="WP_046716173.1">
    <property type="nucleotide sequence ID" value="NZ_BJXR01000023.1"/>
</dbReference>
<gene>
    <name evidence="2" type="ORF">MFU01_23670</name>
    <name evidence="3" type="ORF">SAMN05443572_10449</name>
</gene>
<comment type="caution">
    <text evidence="2">The sequence shown here is derived from an EMBL/GenBank/DDBJ whole genome shotgun (WGS) entry which is preliminary data.</text>
</comment>
<evidence type="ECO:0000313" key="2">
    <source>
        <dbReference type="EMBL" id="GEN07330.1"/>
    </source>
</evidence>
<keyword evidence="1" id="KW-1133">Transmembrane helix</keyword>
<keyword evidence="4" id="KW-1185">Reference proteome</keyword>
<keyword evidence="1" id="KW-0472">Membrane</keyword>
<reference evidence="3 4" key="1">
    <citation type="submission" date="2016-10" db="EMBL/GenBank/DDBJ databases">
        <authorList>
            <person name="Varghese N."/>
            <person name="Submissions S."/>
        </authorList>
    </citation>
    <scope>NUCLEOTIDE SEQUENCE [LARGE SCALE GENOMIC DNA]</scope>
    <source>
        <strain evidence="3 4">DSM 16525</strain>
    </source>
</reference>
<name>A0A511SZJ9_MYXFU</name>
<dbReference type="EMBL" id="BJXR01000023">
    <property type="protein sequence ID" value="GEN07330.1"/>
    <property type="molecule type" value="Genomic_DNA"/>
</dbReference>
<accession>A0A511SZJ9</accession>
<dbReference type="Proteomes" id="UP000183760">
    <property type="component" value="Unassembled WGS sequence"/>
</dbReference>
<dbReference type="OrthoDB" id="660780at2"/>